<keyword evidence="2" id="KW-0812">Transmembrane</keyword>
<reference evidence="5" key="1">
    <citation type="submission" date="2023-09" db="UniProtKB">
        <authorList>
            <consortium name="Ensembl"/>
        </authorList>
    </citation>
    <scope>IDENTIFICATION</scope>
</reference>
<evidence type="ECO:0000259" key="4">
    <source>
        <dbReference type="PROSITE" id="PS50835"/>
    </source>
</evidence>
<dbReference type="Ensembl" id="ENSCCNT00000002238.1">
    <property type="protein sequence ID" value="ENSCCNP00000001665.1"/>
    <property type="gene ID" value="ENSCCNG00000001808.1"/>
</dbReference>
<dbReference type="InterPro" id="IPR036179">
    <property type="entry name" value="Ig-like_dom_sf"/>
</dbReference>
<name>A0A8C0VX89_CASCN</name>
<feature type="region of interest" description="Disordered" evidence="1">
    <location>
        <begin position="331"/>
        <end position="351"/>
    </location>
</feature>
<dbReference type="InterPro" id="IPR042341">
    <property type="entry name" value="CD19"/>
</dbReference>
<gene>
    <name evidence="5" type="primary">Cd19</name>
</gene>
<evidence type="ECO:0000256" key="2">
    <source>
        <dbReference type="SAM" id="Phobius"/>
    </source>
</evidence>
<dbReference type="Gene3D" id="2.60.40.10">
    <property type="entry name" value="Immunoglobulins"/>
    <property type="match status" value="1"/>
</dbReference>
<feature type="compositionally biased region" description="Acidic residues" evidence="1">
    <location>
        <begin position="526"/>
        <end position="541"/>
    </location>
</feature>
<feature type="region of interest" description="Disordered" evidence="1">
    <location>
        <begin position="516"/>
        <end position="556"/>
    </location>
</feature>
<keyword evidence="3" id="KW-0732">Signal</keyword>
<dbReference type="InterPro" id="IPR013783">
    <property type="entry name" value="Ig-like_fold"/>
</dbReference>
<feature type="compositionally biased region" description="Polar residues" evidence="1">
    <location>
        <begin position="425"/>
        <end position="438"/>
    </location>
</feature>
<feature type="chain" id="PRO_5034719370" description="Ig-like domain-containing protein" evidence="3">
    <location>
        <begin position="21"/>
        <end position="556"/>
    </location>
</feature>
<dbReference type="SMART" id="SM00409">
    <property type="entry name" value="IG"/>
    <property type="match status" value="2"/>
</dbReference>
<dbReference type="PANTHER" id="PTHR16674">
    <property type="entry name" value="B-LYMPHOCYTE ANTIGEN CD19"/>
    <property type="match status" value="1"/>
</dbReference>
<dbReference type="AlphaFoldDB" id="A0A8C0VX89"/>
<sequence>MPPPLLFSFVLFLTPMGVRSQKPVLVAVEEGDDAVLPCLQVSPDTTASKNLTWYRGNQSAPFLELSLGVPGLGIRLGPMGTLLLIFNVSDQNGGFYLCQPGPPSQDAQQPGWTVSVEGSGELFRWNASDFGDLGCGLENRSSESPRLSSGHPNRSWLYVWDKGHPKTWGAEPVCTPQRERLNQSFNQDLTVTSGSTLWMSCGVPPASVARSSVSWTHVHPKKPTIPLLSLNLGEDPPGREMWILRYHLLLPQATGKDTGTYYCHRENMTVEIHLKVTAQPVALRWLLRSRGWIVPVVTLAYLIFCLSSLIAFLYLRQALILRRKRKRMTDPTRRFYKVTPPPGNGTQNQYGNVLSLPMSTSGTGRAQRWAAGLGGAARSYGNPRSSVQEVSAVEPRSPTEAGLEEEEGEAYEEPDSEEGSEFYENDSNLGQDQLSQDGSGYENPEDGPLGPEDEDSFSNAESYENDDGELVQPVTRTVDFLSPHGSAWDPSREATSLGSQSYEDMRGMLYAAPQLRSLRSGASHEEDADSYENMDNSDEPEPTWIGGDHMGAWSTR</sequence>
<dbReference type="GO" id="GO:0009897">
    <property type="term" value="C:external side of plasma membrane"/>
    <property type="evidence" value="ECO:0007669"/>
    <property type="project" value="TreeGrafter"/>
</dbReference>
<dbReference type="InterPro" id="IPR007110">
    <property type="entry name" value="Ig-like_dom"/>
</dbReference>
<protein>
    <recommendedName>
        <fullName evidence="4">Ig-like domain-containing protein</fullName>
    </recommendedName>
</protein>
<dbReference type="GO" id="GO:0002322">
    <property type="term" value="P:B cell proliferation involved in immune response"/>
    <property type="evidence" value="ECO:0007669"/>
    <property type="project" value="InterPro"/>
</dbReference>
<proteinExistence type="predicted"/>
<dbReference type="GO" id="GO:0050864">
    <property type="term" value="P:regulation of B cell activation"/>
    <property type="evidence" value="ECO:0007669"/>
    <property type="project" value="InterPro"/>
</dbReference>
<feature type="domain" description="Ig-like" evidence="4">
    <location>
        <begin position="176"/>
        <end position="277"/>
    </location>
</feature>
<feature type="compositionally biased region" description="Acidic residues" evidence="1">
    <location>
        <begin position="402"/>
        <end position="424"/>
    </location>
</feature>
<dbReference type="GO" id="GO:0050853">
    <property type="term" value="P:B cell receptor signaling pathway"/>
    <property type="evidence" value="ECO:0007669"/>
    <property type="project" value="TreeGrafter"/>
</dbReference>
<accession>A0A8C0VX89</accession>
<dbReference type="PROSITE" id="PS50835">
    <property type="entry name" value="IG_LIKE"/>
    <property type="match status" value="2"/>
</dbReference>
<dbReference type="PANTHER" id="PTHR16674:SF2">
    <property type="entry name" value="B-LYMPHOCYTE ANTIGEN CD19"/>
    <property type="match status" value="1"/>
</dbReference>
<feature type="signal peptide" evidence="3">
    <location>
        <begin position="1"/>
        <end position="20"/>
    </location>
</feature>
<dbReference type="SUPFAM" id="SSF48726">
    <property type="entry name" value="Immunoglobulin"/>
    <property type="match status" value="2"/>
</dbReference>
<feature type="region of interest" description="Disordered" evidence="1">
    <location>
        <begin position="378"/>
        <end position="500"/>
    </location>
</feature>
<keyword evidence="2" id="KW-0472">Membrane</keyword>
<feature type="transmembrane region" description="Helical" evidence="2">
    <location>
        <begin position="292"/>
        <end position="315"/>
    </location>
</feature>
<evidence type="ECO:0000256" key="3">
    <source>
        <dbReference type="SAM" id="SignalP"/>
    </source>
</evidence>
<organism evidence="5">
    <name type="scientific">Castor canadensis</name>
    <name type="common">American beaver</name>
    <dbReference type="NCBI Taxonomy" id="51338"/>
    <lineage>
        <taxon>Eukaryota</taxon>
        <taxon>Metazoa</taxon>
        <taxon>Chordata</taxon>
        <taxon>Craniata</taxon>
        <taxon>Vertebrata</taxon>
        <taxon>Euteleostomi</taxon>
        <taxon>Mammalia</taxon>
        <taxon>Eutheria</taxon>
        <taxon>Euarchontoglires</taxon>
        <taxon>Glires</taxon>
        <taxon>Rodentia</taxon>
        <taxon>Castorimorpha</taxon>
        <taxon>Castoridae</taxon>
        <taxon>Castor</taxon>
    </lineage>
</organism>
<feature type="domain" description="Ig-like" evidence="4">
    <location>
        <begin position="15"/>
        <end position="99"/>
    </location>
</feature>
<dbReference type="InterPro" id="IPR003599">
    <property type="entry name" value="Ig_sub"/>
</dbReference>
<evidence type="ECO:0000313" key="5">
    <source>
        <dbReference type="Ensembl" id="ENSCCNP00000001665.1"/>
    </source>
</evidence>
<evidence type="ECO:0000256" key="1">
    <source>
        <dbReference type="SAM" id="MobiDB-lite"/>
    </source>
</evidence>
<keyword evidence="2" id="KW-1133">Transmembrane helix</keyword>